<comment type="caution">
    <text evidence="5">The sequence shown here is derived from an EMBL/GenBank/DDBJ whole genome shotgun (WGS) entry which is preliminary data.</text>
</comment>
<comment type="domain">
    <text evidence="3">Histidine-containing phosphotransfer domain (HPt) contains an active histidine that mediates the phosphotransfer.</text>
</comment>
<dbReference type="SUPFAM" id="SSF47226">
    <property type="entry name" value="Histidine-containing phosphotransfer domain, HPT domain"/>
    <property type="match status" value="1"/>
</dbReference>
<evidence type="ECO:0000256" key="3">
    <source>
        <dbReference type="RuleBase" id="RU369004"/>
    </source>
</evidence>
<dbReference type="InterPro" id="IPR036641">
    <property type="entry name" value="HPT_dom_sf"/>
</dbReference>
<dbReference type="Pfam" id="PF01627">
    <property type="entry name" value="Hpt"/>
    <property type="match status" value="1"/>
</dbReference>
<dbReference type="PANTHER" id="PTHR28242">
    <property type="entry name" value="PHOSPHORELAY INTERMEDIATE PROTEIN YPD1"/>
    <property type="match status" value="1"/>
</dbReference>
<evidence type="ECO:0000313" key="6">
    <source>
        <dbReference type="Proteomes" id="UP001396334"/>
    </source>
</evidence>
<evidence type="ECO:0000256" key="2">
    <source>
        <dbReference type="ARBA" id="ARBA00023012"/>
    </source>
</evidence>
<comment type="function">
    <text evidence="3">Functions as a two-component phosphorelay mediators between cytokinin sensor histidine kinases and response regulators (B-type ARRs). Plays an important role in propagating cytokinin signal transduction.</text>
</comment>
<dbReference type="InterPro" id="IPR045871">
    <property type="entry name" value="AHP1-5/YPD1"/>
</dbReference>
<dbReference type="InterPro" id="IPR008207">
    <property type="entry name" value="Sig_transdc_His_kin_Hpt_dom"/>
</dbReference>
<name>A0ABR2RQS7_9ROSI</name>
<dbReference type="EMBL" id="JBBPBN010000021">
    <property type="protein sequence ID" value="KAK9015037.1"/>
    <property type="molecule type" value="Genomic_DNA"/>
</dbReference>
<dbReference type="Proteomes" id="UP001396334">
    <property type="component" value="Unassembled WGS sequence"/>
</dbReference>
<reference evidence="5 6" key="1">
    <citation type="journal article" date="2024" name="G3 (Bethesda)">
        <title>Genome assembly of Hibiscus sabdariffa L. provides insights into metabolisms of medicinal natural products.</title>
        <authorList>
            <person name="Kim T."/>
        </authorList>
    </citation>
    <scope>NUCLEOTIDE SEQUENCE [LARGE SCALE GENOMIC DNA]</scope>
    <source>
        <strain evidence="5">TK-2024</strain>
        <tissue evidence="5">Old leaves</tissue>
    </source>
</reference>
<keyword evidence="1 3" id="KW-0932">Cytokinin signaling pathway</keyword>
<evidence type="ECO:0000259" key="4">
    <source>
        <dbReference type="Pfam" id="PF01627"/>
    </source>
</evidence>
<proteinExistence type="predicted"/>
<dbReference type="PANTHER" id="PTHR28242:SF41">
    <property type="entry name" value="HISTIDINE CONTAINING PHOSPHOTRANSFER PROTEIN"/>
    <property type="match status" value="1"/>
</dbReference>
<dbReference type="Gene3D" id="1.20.120.160">
    <property type="entry name" value="HPT domain"/>
    <property type="match status" value="2"/>
</dbReference>
<evidence type="ECO:0000313" key="5">
    <source>
        <dbReference type="EMBL" id="KAK9015037.1"/>
    </source>
</evidence>
<evidence type="ECO:0000256" key="1">
    <source>
        <dbReference type="ARBA" id="ARBA00022864"/>
    </source>
</evidence>
<keyword evidence="2 3" id="KW-0902">Two-component regulatory system</keyword>
<sequence length="128" mass="14488">MRQSFFDEEILDGQFCQLERLENRGNPNFVEEVLTIETDTIDLAKVDMMLHKLKGSSASIGANKVGNNITKTRQLLEEGNLEGAKLAFGELQMEHDNLRAKLEPYFQQQLRQVGPVETASRPKGSEHE</sequence>
<protein>
    <recommendedName>
        <fullName evidence="3">Histidine-containing phosphotransfer protein</fullName>
    </recommendedName>
</protein>
<feature type="domain" description="HPt" evidence="4">
    <location>
        <begin position="39"/>
        <end position="100"/>
    </location>
</feature>
<gene>
    <name evidence="5" type="ORF">V6N11_006167</name>
</gene>
<keyword evidence="6" id="KW-1185">Reference proteome</keyword>
<comment type="subcellular location">
    <subcellularLocation>
        <location evidence="3">Cytoplasm</location>
        <location evidence="3">Cytosol</location>
    </subcellularLocation>
    <subcellularLocation>
        <location evidence="3">Nucleus</location>
    </subcellularLocation>
</comment>
<accession>A0ABR2RQS7</accession>
<organism evidence="5 6">
    <name type="scientific">Hibiscus sabdariffa</name>
    <name type="common">roselle</name>
    <dbReference type="NCBI Taxonomy" id="183260"/>
    <lineage>
        <taxon>Eukaryota</taxon>
        <taxon>Viridiplantae</taxon>
        <taxon>Streptophyta</taxon>
        <taxon>Embryophyta</taxon>
        <taxon>Tracheophyta</taxon>
        <taxon>Spermatophyta</taxon>
        <taxon>Magnoliopsida</taxon>
        <taxon>eudicotyledons</taxon>
        <taxon>Gunneridae</taxon>
        <taxon>Pentapetalae</taxon>
        <taxon>rosids</taxon>
        <taxon>malvids</taxon>
        <taxon>Malvales</taxon>
        <taxon>Malvaceae</taxon>
        <taxon>Malvoideae</taxon>
        <taxon>Hibiscus</taxon>
    </lineage>
</organism>